<accession>A0A7I8D209</accession>
<dbReference type="RefSeq" id="WP_215532936.1">
    <property type="nucleotide sequence ID" value="NZ_AP023321.1"/>
</dbReference>
<evidence type="ECO:0000313" key="1">
    <source>
        <dbReference type="EMBL" id="BCI60857.1"/>
    </source>
</evidence>
<gene>
    <name evidence="1" type="ORF">C12CBH8_14960</name>
</gene>
<proteinExistence type="predicted"/>
<name>A0A7I8D209_9FIRM</name>
<keyword evidence="2" id="KW-1185">Reference proteome</keyword>
<dbReference type="Proteomes" id="UP000593890">
    <property type="component" value="Chromosome"/>
</dbReference>
<dbReference type="EMBL" id="AP023321">
    <property type="protein sequence ID" value="BCI60857.1"/>
    <property type="molecule type" value="Genomic_DNA"/>
</dbReference>
<sequence length="87" mass="9399">MQIVPLYRYMRTDGGVTVSPSKPDGEYTFMYRIIAGDGMLVTLDGIDTYPCIDTNVADGWYEIIDTTQTGGELSAEQALGIITGGTP</sequence>
<dbReference type="KEGG" id="sman:C12CBH8_14960"/>
<organism evidence="1 2">
    <name type="scientific">Solibaculum mannosilyticum</name>
    <dbReference type="NCBI Taxonomy" id="2780922"/>
    <lineage>
        <taxon>Bacteria</taxon>
        <taxon>Bacillati</taxon>
        <taxon>Bacillota</taxon>
        <taxon>Clostridia</taxon>
        <taxon>Eubacteriales</taxon>
        <taxon>Oscillospiraceae</taxon>
        <taxon>Solibaculum</taxon>
    </lineage>
</organism>
<reference evidence="2" key="1">
    <citation type="submission" date="2020-07" db="EMBL/GenBank/DDBJ databases">
        <title>Complete genome sequencing of Clostridia bacterium strain 12CBH8.</title>
        <authorList>
            <person name="Sakamoto M."/>
            <person name="Murakami T."/>
            <person name="Mori H."/>
        </authorList>
    </citation>
    <scope>NUCLEOTIDE SEQUENCE [LARGE SCALE GENOMIC DNA]</scope>
    <source>
        <strain evidence="2">12CBH8</strain>
    </source>
</reference>
<protein>
    <submittedName>
        <fullName evidence="1">Uncharacterized protein</fullName>
    </submittedName>
</protein>
<dbReference type="AlphaFoldDB" id="A0A7I8D209"/>
<evidence type="ECO:0000313" key="2">
    <source>
        <dbReference type="Proteomes" id="UP000593890"/>
    </source>
</evidence>